<gene>
    <name evidence="3" type="ORF">EB796_021726</name>
</gene>
<dbReference type="Proteomes" id="UP000593567">
    <property type="component" value="Unassembled WGS sequence"/>
</dbReference>
<evidence type="ECO:0000256" key="1">
    <source>
        <dbReference type="PROSITE-ProRule" id="PRU00068"/>
    </source>
</evidence>
<dbReference type="PROSITE" id="PS50214">
    <property type="entry name" value="DISINTEGRIN_2"/>
    <property type="match status" value="1"/>
</dbReference>
<name>A0A7J7J2S9_BUGNE</name>
<evidence type="ECO:0000313" key="4">
    <source>
        <dbReference type="Proteomes" id="UP000593567"/>
    </source>
</evidence>
<evidence type="ECO:0000259" key="2">
    <source>
        <dbReference type="PROSITE" id="PS50214"/>
    </source>
</evidence>
<dbReference type="Pfam" id="PF08516">
    <property type="entry name" value="ADAM_CR"/>
    <property type="match status" value="1"/>
</dbReference>
<dbReference type="Pfam" id="PF00200">
    <property type="entry name" value="Disintegrin"/>
    <property type="match status" value="1"/>
</dbReference>
<dbReference type="GO" id="GO:0006509">
    <property type="term" value="P:membrane protein ectodomain proteolysis"/>
    <property type="evidence" value="ECO:0007669"/>
    <property type="project" value="TreeGrafter"/>
</dbReference>
<dbReference type="AlphaFoldDB" id="A0A7J7J2S9"/>
<dbReference type="SUPFAM" id="SSF57552">
    <property type="entry name" value="Blood coagulation inhibitor (disintegrin)"/>
    <property type="match status" value="1"/>
</dbReference>
<dbReference type="OrthoDB" id="5951731at2759"/>
<dbReference type="EMBL" id="VXIV02003202">
    <property type="protein sequence ID" value="KAF6019984.1"/>
    <property type="molecule type" value="Genomic_DNA"/>
</dbReference>
<proteinExistence type="predicted"/>
<dbReference type="PANTHER" id="PTHR11905:SF159">
    <property type="entry name" value="ADAM METALLOPROTEASE"/>
    <property type="match status" value="1"/>
</dbReference>
<evidence type="ECO:0000313" key="3">
    <source>
        <dbReference type="EMBL" id="KAF6019984.1"/>
    </source>
</evidence>
<comment type="caution">
    <text evidence="1">Lacks conserved residue(s) required for the propagation of feature annotation.</text>
</comment>
<reference evidence="3" key="1">
    <citation type="submission" date="2020-06" db="EMBL/GenBank/DDBJ databases">
        <title>Draft genome of Bugula neritina, a colonial animal packing powerful symbionts and potential medicines.</title>
        <authorList>
            <person name="Rayko M."/>
        </authorList>
    </citation>
    <scope>NUCLEOTIDE SEQUENCE [LARGE SCALE GENOMIC DNA]</scope>
    <source>
        <strain evidence="3">Kwan_BN1</strain>
    </source>
</reference>
<dbReference type="InterPro" id="IPR036436">
    <property type="entry name" value="Disintegrin_dom_sf"/>
</dbReference>
<organism evidence="3 4">
    <name type="scientific">Bugula neritina</name>
    <name type="common">Brown bryozoan</name>
    <name type="synonym">Sertularia neritina</name>
    <dbReference type="NCBI Taxonomy" id="10212"/>
    <lineage>
        <taxon>Eukaryota</taxon>
        <taxon>Metazoa</taxon>
        <taxon>Spiralia</taxon>
        <taxon>Lophotrochozoa</taxon>
        <taxon>Bryozoa</taxon>
        <taxon>Gymnolaemata</taxon>
        <taxon>Cheilostomatida</taxon>
        <taxon>Flustrina</taxon>
        <taxon>Buguloidea</taxon>
        <taxon>Bugulidae</taxon>
        <taxon>Bugula</taxon>
    </lineage>
</organism>
<dbReference type="InterPro" id="IPR006586">
    <property type="entry name" value="ADAM_Cys-rich"/>
</dbReference>
<keyword evidence="4" id="KW-1185">Reference proteome</keyword>
<protein>
    <recommendedName>
        <fullName evidence="2">Disintegrin domain-containing protein</fullName>
    </recommendedName>
</protein>
<dbReference type="SMART" id="SM00050">
    <property type="entry name" value="DISIN"/>
    <property type="match status" value="1"/>
</dbReference>
<dbReference type="InterPro" id="IPR001762">
    <property type="entry name" value="Disintegrin_dom"/>
</dbReference>
<feature type="domain" description="Disintegrin" evidence="2">
    <location>
        <begin position="10"/>
        <end position="89"/>
    </location>
</feature>
<accession>A0A7J7J2S9</accession>
<sequence length="223" mass="24617">MLAVYLASIADEECDCGPAAECDSRCCEPLTCRLVVGARCATGECCDLETCRLKSLGTVCRHVADNQCDLPEYCNGAAEWCPSDSYIADGRACYALSPAYCNNGRCQSRDTQCKYVWGDNSNSSIDDCYTEWNSHGNYYGHCGYTINDTLLSPHPEYLKCKTLEDSFCGMLHCSSPNIRGIPGLPVYVDYYYTDMYINGVGHSCRFVVFDVGKNSLAIIAINF</sequence>
<comment type="caution">
    <text evidence="3">The sequence shown here is derived from an EMBL/GenBank/DDBJ whole genome shotgun (WGS) entry which is preliminary data.</text>
</comment>
<dbReference type="PANTHER" id="PTHR11905">
    <property type="entry name" value="ADAM A DISINTEGRIN AND METALLOPROTEASE DOMAIN"/>
    <property type="match status" value="1"/>
</dbReference>
<dbReference type="Gene3D" id="4.10.70.10">
    <property type="entry name" value="Disintegrin domain"/>
    <property type="match status" value="1"/>
</dbReference>
<dbReference type="SMART" id="SM00608">
    <property type="entry name" value="ACR"/>
    <property type="match status" value="1"/>
</dbReference>